<dbReference type="EMBL" id="RKST01000007">
    <property type="protein sequence ID" value="RUM98286.1"/>
    <property type="molecule type" value="Genomic_DNA"/>
</dbReference>
<dbReference type="GO" id="GO:0005829">
    <property type="term" value="C:cytosol"/>
    <property type="evidence" value="ECO:0007669"/>
    <property type="project" value="TreeGrafter"/>
</dbReference>
<dbReference type="PANTHER" id="PTHR11365:SF23">
    <property type="entry name" value="HYPOTHETICAL 5-OXOPROLINASE (EUROFUNG)-RELATED"/>
    <property type="match status" value="1"/>
</dbReference>
<evidence type="ECO:0000313" key="3">
    <source>
        <dbReference type="Proteomes" id="UP000281647"/>
    </source>
</evidence>
<dbReference type="GO" id="GO:0006749">
    <property type="term" value="P:glutathione metabolic process"/>
    <property type="evidence" value="ECO:0007669"/>
    <property type="project" value="TreeGrafter"/>
</dbReference>
<feature type="domain" description="Hydantoinase B/oxoprolinase" evidence="1">
    <location>
        <begin position="5"/>
        <end position="528"/>
    </location>
</feature>
<organism evidence="2 3">
    <name type="scientific">Borborobacter arsenicus</name>
    <dbReference type="NCBI Taxonomy" id="1851146"/>
    <lineage>
        <taxon>Bacteria</taxon>
        <taxon>Pseudomonadati</taxon>
        <taxon>Pseudomonadota</taxon>
        <taxon>Alphaproteobacteria</taxon>
        <taxon>Hyphomicrobiales</taxon>
        <taxon>Phyllobacteriaceae</taxon>
        <taxon>Borborobacter</taxon>
    </lineage>
</organism>
<protein>
    <submittedName>
        <fullName evidence="2">Hydantoinase B/oxoprolinase family protein</fullName>
    </submittedName>
</protein>
<name>A0A432V800_9HYPH</name>
<dbReference type="InterPro" id="IPR003692">
    <property type="entry name" value="Hydantoinase_B"/>
</dbReference>
<dbReference type="Proteomes" id="UP000281647">
    <property type="component" value="Unassembled WGS sequence"/>
</dbReference>
<proteinExistence type="predicted"/>
<keyword evidence="3" id="KW-1185">Reference proteome</keyword>
<gene>
    <name evidence="2" type="ORF">EET67_09330</name>
</gene>
<dbReference type="OrthoDB" id="9761586at2"/>
<sequence>MSEVDPITAQVVREYLESVSKEMSSVVERTAVHPLFNECHDYSTGVFHRRDSVSLVARATAIPVHIFASLKSVEAMLDYFGDGLADGDVVILNDPFFGGTHNADWTVMKPIFLEGGGMLCPAVRAHMADSGGPVAGNYNPDAREVWQEAFRIPPVKIVEAGRLREDVRATILANTRIPETLDGDLRAMMAAVEIGEQRIRELCERYGDRVVEACVDEALNYSERRFRSEIASWPKGRTIGVWHLDHDSAGTHDIRIQATLEVSESGLKVDFEGSSPQTPGFVNSTEGNTASWVYTALCAALSDDIPINSGLFRVVDIQTPLGSVVNPVPPAATMSATGRVGSEVGLSVMKALEQIVPERSGNVSYGGSLCTTYGVDPRYDEFFVTIEYGSNLVSASAAFGTDGWGGWPAPFSTLVFNTIEMLEIQFPYRYHRYEYTTDTAAPGRWRGVPAFAMEREAVTEQYVNAIVVGVRHVAPGWAGGEPGIPNEITLATGSPDERAVVETVTRAPLKAGQVMTSLRSGGGGFGDPLERDPDAVRADVLDEIYTREAAKRAFAVVIDPATMDIDTEATRALRVERRNTSQTAIMEATT</sequence>
<dbReference type="AlphaFoldDB" id="A0A432V800"/>
<dbReference type="PANTHER" id="PTHR11365">
    <property type="entry name" value="5-OXOPROLINASE RELATED"/>
    <property type="match status" value="1"/>
</dbReference>
<dbReference type="InterPro" id="IPR045079">
    <property type="entry name" value="Oxoprolinase-like"/>
</dbReference>
<comment type="caution">
    <text evidence="2">The sequence shown here is derived from an EMBL/GenBank/DDBJ whole genome shotgun (WGS) entry which is preliminary data.</text>
</comment>
<accession>A0A432V800</accession>
<reference evidence="2 3" key="1">
    <citation type="submission" date="2018-11" db="EMBL/GenBank/DDBJ databases">
        <title>Pseudaminobacter arsenicus sp. nov., an arsenic-resistant bacterium isolated from arsenic-rich aquifers.</title>
        <authorList>
            <person name="Mu Y."/>
        </authorList>
    </citation>
    <scope>NUCLEOTIDE SEQUENCE [LARGE SCALE GENOMIC DNA]</scope>
    <source>
        <strain evidence="2 3">CB3</strain>
    </source>
</reference>
<dbReference type="Pfam" id="PF02538">
    <property type="entry name" value="Hydantoinase_B"/>
    <property type="match status" value="1"/>
</dbReference>
<dbReference type="RefSeq" id="WP_128626666.1">
    <property type="nucleotide sequence ID" value="NZ_RKST01000007.1"/>
</dbReference>
<evidence type="ECO:0000313" key="2">
    <source>
        <dbReference type="EMBL" id="RUM98286.1"/>
    </source>
</evidence>
<evidence type="ECO:0000259" key="1">
    <source>
        <dbReference type="Pfam" id="PF02538"/>
    </source>
</evidence>
<dbReference type="GO" id="GO:0017168">
    <property type="term" value="F:5-oxoprolinase (ATP-hydrolyzing) activity"/>
    <property type="evidence" value="ECO:0007669"/>
    <property type="project" value="TreeGrafter"/>
</dbReference>